<dbReference type="SUPFAM" id="SSF141488">
    <property type="entry name" value="YdhA-like"/>
    <property type="match status" value="1"/>
</dbReference>
<keyword evidence="1 5" id="KW-0732">Signal</keyword>
<keyword evidence="2" id="KW-0472">Membrane</keyword>
<dbReference type="Proteomes" id="UP000033588">
    <property type="component" value="Unassembled WGS sequence"/>
</dbReference>
<dbReference type="EMBL" id="LACC01000038">
    <property type="protein sequence ID" value="KJZ39350.1"/>
    <property type="molecule type" value="Genomic_DNA"/>
</dbReference>
<gene>
    <name evidence="8" type="ORF">VC35_25345</name>
</gene>
<evidence type="ECO:0000256" key="4">
    <source>
        <dbReference type="ARBA" id="ARBA00023288"/>
    </source>
</evidence>
<accession>A0A0F4T5U4</accession>
<dbReference type="Pfam" id="PF09864">
    <property type="entry name" value="MliC"/>
    <property type="match status" value="1"/>
</dbReference>
<dbReference type="InterPro" id="IPR009739">
    <property type="entry name" value="LprI-like_N"/>
</dbReference>
<proteinExistence type="predicted"/>
<organism evidence="8 9">
    <name type="scientific">Pseudomonas fluorescens</name>
    <dbReference type="NCBI Taxonomy" id="294"/>
    <lineage>
        <taxon>Bacteria</taxon>
        <taxon>Pseudomonadati</taxon>
        <taxon>Pseudomonadota</taxon>
        <taxon>Gammaproteobacteria</taxon>
        <taxon>Pseudomonadales</taxon>
        <taxon>Pseudomonadaceae</taxon>
        <taxon>Pseudomonas</taxon>
    </lineage>
</organism>
<comment type="caution">
    <text evidence="8">The sequence shown here is derived from an EMBL/GenBank/DDBJ whole genome shotgun (WGS) entry which is preliminary data.</text>
</comment>
<feature type="domain" description="C-type lysozyme inhibitor" evidence="7">
    <location>
        <begin position="146"/>
        <end position="216"/>
    </location>
</feature>
<dbReference type="InterPro" id="IPR052755">
    <property type="entry name" value="Lysozyme_Inhibitor_LprI"/>
</dbReference>
<dbReference type="GO" id="GO:0005576">
    <property type="term" value="C:extracellular region"/>
    <property type="evidence" value="ECO:0007669"/>
    <property type="project" value="TreeGrafter"/>
</dbReference>
<dbReference type="AlphaFoldDB" id="A0A0F4T5U4"/>
<dbReference type="Gene3D" id="2.40.128.200">
    <property type="match status" value="1"/>
</dbReference>
<dbReference type="PANTHER" id="PTHR37549">
    <property type="entry name" value="LIPOPROTEIN LPRI"/>
    <property type="match status" value="1"/>
</dbReference>
<feature type="chain" id="PRO_5002478517" evidence="5">
    <location>
        <begin position="26"/>
        <end position="225"/>
    </location>
</feature>
<sequence>MKMVMPLLASVLAVSTCMTASLCDAATKAKPKPKPLPTYKTSFDCATPQASAEKLVCHDAQLARMDLELNRLYLLALTDEHSVPRPNKVEIDQRFWLESRNQCGGGTQAKACVVRSYAERAFQLRQGSAIARTKDPSRLTEGPLAYRCAGFNALVAATFFTVEPGVVFLKWANSSVTLNQVPNNSGNQYTGKDYKGSYSFWQIGDEVFFQIPGSGQMSCAAEPVG</sequence>
<evidence type="ECO:0000259" key="6">
    <source>
        <dbReference type="Pfam" id="PF07007"/>
    </source>
</evidence>
<evidence type="ECO:0000256" key="5">
    <source>
        <dbReference type="SAM" id="SignalP"/>
    </source>
</evidence>
<evidence type="ECO:0000313" key="9">
    <source>
        <dbReference type="Proteomes" id="UP000033588"/>
    </source>
</evidence>
<dbReference type="OrthoDB" id="7010074at2"/>
<feature type="signal peptide" evidence="5">
    <location>
        <begin position="1"/>
        <end position="25"/>
    </location>
</feature>
<feature type="domain" description="Lysozyme inhibitor LprI-like N-terminal" evidence="6">
    <location>
        <begin position="45"/>
        <end position="124"/>
    </location>
</feature>
<dbReference type="PATRIC" id="fig|294.132.peg.4393"/>
<evidence type="ECO:0000256" key="3">
    <source>
        <dbReference type="ARBA" id="ARBA00023139"/>
    </source>
</evidence>
<protein>
    <submittedName>
        <fullName evidence="8">Uncharacterized protein</fullName>
    </submittedName>
</protein>
<evidence type="ECO:0000256" key="2">
    <source>
        <dbReference type="ARBA" id="ARBA00023136"/>
    </source>
</evidence>
<dbReference type="RefSeq" id="WP_046043322.1">
    <property type="nucleotide sequence ID" value="NZ_LACC01000038.1"/>
</dbReference>
<keyword evidence="4" id="KW-0449">Lipoprotein</keyword>
<keyword evidence="3" id="KW-0564">Palmitate</keyword>
<name>A0A0F4T5U4_PSEFL</name>
<dbReference type="InterPro" id="IPR036328">
    <property type="entry name" value="MliC_sf"/>
</dbReference>
<evidence type="ECO:0000313" key="8">
    <source>
        <dbReference type="EMBL" id="KJZ39350.1"/>
    </source>
</evidence>
<evidence type="ECO:0000259" key="7">
    <source>
        <dbReference type="Pfam" id="PF09864"/>
    </source>
</evidence>
<reference evidence="8 9" key="1">
    <citation type="submission" date="2015-03" db="EMBL/GenBank/DDBJ databases">
        <title>Comparative genomics of Pseudomonas insights into diversity of traits involved in vanlence and defense.</title>
        <authorList>
            <person name="Qin Y."/>
        </authorList>
    </citation>
    <scope>NUCLEOTIDE SEQUENCE [LARGE SCALE GENOMIC DNA]</scope>
    <source>
        <strain evidence="8 9">C8</strain>
    </source>
</reference>
<dbReference type="PANTHER" id="PTHR37549:SF1">
    <property type="entry name" value="LIPOPROTEIN LPRI"/>
    <property type="match status" value="1"/>
</dbReference>
<dbReference type="InterPro" id="IPR018660">
    <property type="entry name" value="MliC"/>
</dbReference>
<dbReference type="Pfam" id="PF07007">
    <property type="entry name" value="LprI"/>
    <property type="match status" value="1"/>
</dbReference>
<evidence type="ECO:0000256" key="1">
    <source>
        <dbReference type="ARBA" id="ARBA00022729"/>
    </source>
</evidence>